<gene>
    <name evidence="1" type="ORF">RN606_06010</name>
</gene>
<evidence type="ECO:0000313" key="2">
    <source>
        <dbReference type="Proteomes" id="UP001304125"/>
    </source>
</evidence>
<dbReference type="AlphaFoldDB" id="A0AA96F8X0"/>
<sequence>MTFDARLAAVGLEKPDYGGRELGAVLPAALAAVGASHAVTGRSADADRIRLGVPRGRHVIVVILDGLGHQQLDERRGHAPFLRSMVSGRITAGFPTTTATSLALFGTGEPSGRTGMAGYSVRNPRTGELANLVSWDGAYRAEEWQPRPSLLEEAAREGLTVTTLGKARFAGSGLTHAALRGGAFIGAERLDDRIDVAIGVARRPGISYLYWGEIDAAGHRYGWGSSEWVAALEDADRELQRLARSLPPDAVLLITADHGMVDITGAPRWDVAHEPGLKEGVALVAGEPRALHVHLEPGVSPDAVVARWQDILGVHAAVGTRDDIVEARLIGQLDPAVADRFGDVVVAMAGRATVVDSATQPAKSLLLIGVHGSLTPEELYVPLLTVAAR</sequence>
<organism evidence="1 2">
    <name type="scientific">Demequina capsici</name>
    <dbReference type="NCBI Taxonomy" id="3075620"/>
    <lineage>
        <taxon>Bacteria</taxon>
        <taxon>Bacillati</taxon>
        <taxon>Actinomycetota</taxon>
        <taxon>Actinomycetes</taxon>
        <taxon>Micrococcales</taxon>
        <taxon>Demequinaceae</taxon>
        <taxon>Demequina</taxon>
    </lineage>
</organism>
<dbReference type="PANTHER" id="PTHR10151">
    <property type="entry name" value="ECTONUCLEOTIDE PYROPHOSPHATASE/PHOSPHODIESTERASE"/>
    <property type="match status" value="1"/>
</dbReference>
<dbReference type="EMBL" id="CP134879">
    <property type="protein sequence ID" value="WNM25704.1"/>
    <property type="molecule type" value="Genomic_DNA"/>
</dbReference>
<name>A0AA96F8X0_9MICO</name>
<proteinExistence type="predicted"/>
<keyword evidence="2" id="KW-1185">Reference proteome</keyword>
<dbReference type="GO" id="GO:0016787">
    <property type="term" value="F:hydrolase activity"/>
    <property type="evidence" value="ECO:0007669"/>
    <property type="project" value="UniProtKB-ARBA"/>
</dbReference>
<dbReference type="SUPFAM" id="SSF53649">
    <property type="entry name" value="Alkaline phosphatase-like"/>
    <property type="match status" value="1"/>
</dbReference>
<dbReference type="Gene3D" id="3.40.720.10">
    <property type="entry name" value="Alkaline Phosphatase, subunit A"/>
    <property type="match status" value="1"/>
</dbReference>
<evidence type="ECO:0000313" key="1">
    <source>
        <dbReference type="EMBL" id="WNM25704.1"/>
    </source>
</evidence>
<dbReference type="InterPro" id="IPR017850">
    <property type="entry name" value="Alkaline_phosphatase_core_sf"/>
</dbReference>
<dbReference type="InterPro" id="IPR002591">
    <property type="entry name" value="Phosphodiest/P_Trfase"/>
</dbReference>
<protein>
    <submittedName>
        <fullName evidence="1">Alkaline phosphatase family protein</fullName>
    </submittedName>
</protein>
<dbReference type="PANTHER" id="PTHR10151:SF120">
    <property type="entry name" value="BIS(5'-ADENOSYL)-TRIPHOSPHATASE"/>
    <property type="match status" value="1"/>
</dbReference>
<reference evidence="1 2" key="1">
    <citation type="submission" date="2023-09" db="EMBL/GenBank/DDBJ databases">
        <title>Demequina sp. a novel bacteria isolated from Capsicum annuum.</title>
        <authorList>
            <person name="Humaira Z."/>
            <person name="Lee J."/>
            <person name="Cho D."/>
        </authorList>
    </citation>
    <scope>NUCLEOTIDE SEQUENCE [LARGE SCALE GENOMIC DNA]</scope>
    <source>
        <strain evidence="1 2">OYTSA14</strain>
    </source>
</reference>
<dbReference type="RefSeq" id="WP_313501069.1">
    <property type="nucleotide sequence ID" value="NZ_CP134879.1"/>
</dbReference>
<dbReference type="Pfam" id="PF01663">
    <property type="entry name" value="Phosphodiest"/>
    <property type="match status" value="1"/>
</dbReference>
<accession>A0AA96F8X0</accession>
<dbReference type="Proteomes" id="UP001304125">
    <property type="component" value="Chromosome"/>
</dbReference>